<accession>F0F4Q5</accession>
<dbReference type="AlphaFoldDB" id="F0F4Q5"/>
<dbReference type="EMBL" id="AEWX01000005">
    <property type="protein sequence ID" value="EGC20931.1"/>
    <property type="molecule type" value="Genomic_DNA"/>
</dbReference>
<evidence type="ECO:0000313" key="1">
    <source>
        <dbReference type="EMBL" id="EGC20931.1"/>
    </source>
</evidence>
<dbReference type="Proteomes" id="UP000005697">
    <property type="component" value="Unassembled WGS sequence"/>
</dbReference>
<protein>
    <submittedName>
        <fullName evidence="1">Uncharacterized protein</fullName>
    </submittedName>
</protein>
<reference evidence="1 2" key="1">
    <citation type="submission" date="2011-01" db="EMBL/GenBank/DDBJ databases">
        <authorList>
            <person name="Muzny D."/>
            <person name="Qin X."/>
            <person name="Deng J."/>
            <person name="Jiang H."/>
            <person name="Liu Y."/>
            <person name="Qu J."/>
            <person name="Song X.-Z."/>
            <person name="Zhang L."/>
            <person name="Thornton R."/>
            <person name="Coyle M."/>
            <person name="Francisco L."/>
            <person name="Jackson L."/>
            <person name="Javaid M."/>
            <person name="Korchina V."/>
            <person name="Kovar C."/>
            <person name="Mata R."/>
            <person name="Mathew T."/>
            <person name="Ngo R."/>
            <person name="Nguyen L."/>
            <person name="Nguyen N."/>
            <person name="Okwuonu G."/>
            <person name="Ongeri F."/>
            <person name="Pham C."/>
            <person name="Simmons D."/>
            <person name="Wilczek-Boney K."/>
            <person name="Hale W."/>
            <person name="Jakkamsetti A."/>
            <person name="Pham P."/>
            <person name="Ruth R."/>
            <person name="San Lucas F."/>
            <person name="Warren J."/>
            <person name="Zhang J."/>
            <person name="Zhao Z."/>
            <person name="Zhou C."/>
            <person name="Zhu D."/>
            <person name="Lee S."/>
            <person name="Bess C."/>
            <person name="Blankenburg K."/>
            <person name="Forbes L."/>
            <person name="Fu Q."/>
            <person name="Gubbala S."/>
            <person name="Hirani K."/>
            <person name="Jayaseelan J.C."/>
            <person name="Lara F."/>
            <person name="Munidasa M."/>
            <person name="Palculict T."/>
            <person name="Patil S."/>
            <person name="Pu L.-L."/>
            <person name="Saada N."/>
            <person name="Tang L."/>
            <person name="Weissenberger G."/>
            <person name="Zhu Y."/>
            <person name="Hemphill L."/>
            <person name="Shang Y."/>
            <person name="Youmans B."/>
            <person name="Ayvaz T."/>
            <person name="Ross M."/>
            <person name="Santibanez J."/>
            <person name="Aqrawi P."/>
            <person name="Gross S."/>
            <person name="Joshi V."/>
            <person name="Fowler G."/>
            <person name="Nazareth L."/>
            <person name="Reid J."/>
            <person name="Worley K."/>
            <person name="Petrosino J."/>
            <person name="Highlander S."/>
            <person name="Gibbs R."/>
        </authorList>
    </citation>
    <scope>NUCLEOTIDE SEQUENCE [LARGE SCALE GENOMIC DNA]</scope>
    <source>
        <strain evidence="1 2">DSM 16608</strain>
    </source>
</reference>
<dbReference type="HOGENOM" id="CLU_2495284_0_0_10"/>
<evidence type="ECO:0000313" key="2">
    <source>
        <dbReference type="Proteomes" id="UP000005697"/>
    </source>
</evidence>
<name>F0F4Q5_9BACT</name>
<keyword evidence="2" id="KW-1185">Reference proteome</keyword>
<dbReference type="RefSeq" id="WP_007368107.1">
    <property type="nucleotide sequence ID" value="NZ_GL872283.1"/>
</dbReference>
<organism evidence="1 2">
    <name type="scientific">Prevotella multiformis DSM 16608</name>
    <dbReference type="NCBI Taxonomy" id="888743"/>
    <lineage>
        <taxon>Bacteria</taxon>
        <taxon>Pseudomonadati</taxon>
        <taxon>Bacteroidota</taxon>
        <taxon>Bacteroidia</taxon>
        <taxon>Bacteroidales</taxon>
        <taxon>Prevotellaceae</taxon>
        <taxon>Prevotella</taxon>
    </lineage>
</organism>
<comment type="caution">
    <text evidence="1">The sequence shown here is derived from an EMBL/GenBank/DDBJ whole genome shotgun (WGS) entry which is preliminary data.</text>
</comment>
<dbReference type="STRING" id="888743.HMPREF9141_0571"/>
<gene>
    <name evidence="1" type="ORF">HMPREF9141_0571</name>
</gene>
<sequence>MVKTKLFLLALLFVVIPKGLYAYTNGQIVKINHMNYKVTSVDLHYLAFLNADNVVGELVIPETVPDGHGTTFTVTGVTYMGGMIVR</sequence>
<proteinExistence type="predicted"/>